<feature type="transmembrane region" description="Helical" evidence="7">
    <location>
        <begin position="49"/>
        <end position="71"/>
    </location>
</feature>
<evidence type="ECO:0000256" key="3">
    <source>
        <dbReference type="ARBA" id="ARBA00022692"/>
    </source>
</evidence>
<evidence type="ECO:0000313" key="10">
    <source>
        <dbReference type="Proteomes" id="UP000057181"/>
    </source>
</evidence>
<dbReference type="PANTHER" id="PTHR30213">
    <property type="entry name" value="INNER MEMBRANE PROTEIN YHJD"/>
    <property type="match status" value="1"/>
</dbReference>
<keyword evidence="4 7" id="KW-1133">Transmembrane helix</keyword>
<feature type="transmembrane region" description="Helical" evidence="7">
    <location>
        <begin position="269"/>
        <end position="291"/>
    </location>
</feature>
<dbReference type="OrthoDB" id="9781030at2"/>
<feature type="transmembrane region" description="Helical" evidence="7">
    <location>
        <begin position="204"/>
        <end position="223"/>
    </location>
</feature>
<gene>
    <name evidence="8" type="ORF">AS188_03265</name>
    <name evidence="9" type="ORF">KFL01_04320</name>
</gene>
<organism evidence="8 10">
    <name type="scientific">Kocuria flava</name>
    <dbReference type="NCBI Taxonomy" id="446860"/>
    <lineage>
        <taxon>Bacteria</taxon>
        <taxon>Bacillati</taxon>
        <taxon>Actinomycetota</taxon>
        <taxon>Actinomycetes</taxon>
        <taxon>Micrococcales</taxon>
        <taxon>Micrococcaceae</taxon>
        <taxon>Kocuria</taxon>
    </lineage>
</organism>
<dbReference type="PANTHER" id="PTHR30213:SF0">
    <property type="entry name" value="UPF0761 MEMBRANE PROTEIN YIHY"/>
    <property type="match status" value="1"/>
</dbReference>
<evidence type="ECO:0000256" key="2">
    <source>
        <dbReference type="ARBA" id="ARBA00022475"/>
    </source>
</evidence>
<dbReference type="AlphaFoldDB" id="A0A0U3HU97"/>
<dbReference type="RefSeq" id="WP_058857638.1">
    <property type="nucleotide sequence ID" value="NZ_BJZR01000007.1"/>
</dbReference>
<feature type="transmembrane region" description="Helical" evidence="7">
    <location>
        <begin position="235"/>
        <end position="257"/>
    </location>
</feature>
<feature type="transmembrane region" description="Helical" evidence="7">
    <location>
        <begin position="158"/>
        <end position="184"/>
    </location>
</feature>
<keyword evidence="11" id="KW-1185">Reference proteome</keyword>
<comment type="subcellular location">
    <subcellularLocation>
        <location evidence="1">Cell membrane</location>
        <topology evidence="1">Multi-pass membrane protein</topology>
    </subcellularLocation>
</comment>
<dbReference type="Pfam" id="PF03631">
    <property type="entry name" value="Virul_fac_BrkB"/>
    <property type="match status" value="1"/>
</dbReference>
<name>A0A0U3HU97_9MICC</name>
<accession>A0A0U3HU97</accession>
<dbReference type="Proteomes" id="UP000321155">
    <property type="component" value="Unassembled WGS sequence"/>
</dbReference>
<dbReference type="EMBL" id="BJZR01000007">
    <property type="protein sequence ID" value="GEO91126.1"/>
    <property type="molecule type" value="Genomic_DNA"/>
</dbReference>
<evidence type="ECO:0000256" key="1">
    <source>
        <dbReference type="ARBA" id="ARBA00004651"/>
    </source>
</evidence>
<protein>
    <submittedName>
        <fullName evidence="8">Ribonuclease BN</fullName>
    </submittedName>
</protein>
<evidence type="ECO:0000256" key="7">
    <source>
        <dbReference type="SAM" id="Phobius"/>
    </source>
</evidence>
<reference evidence="9 11" key="2">
    <citation type="submission" date="2019-07" db="EMBL/GenBank/DDBJ databases">
        <title>Whole genome shotgun sequence of Kocuria flava NBRC 107626.</title>
        <authorList>
            <person name="Hosoyama A."/>
            <person name="Uohara A."/>
            <person name="Ohji S."/>
            <person name="Ichikawa N."/>
        </authorList>
    </citation>
    <scope>NUCLEOTIDE SEQUENCE [LARGE SCALE GENOMIC DNA]</scope>
    <source>
        <strain evidence="9 11">NBRC 107626</strain>
    </source>
</reference>
<evidence type="ECO:0000313" key="8">
    <source>
        <dbReference type="EMBL" id="ALU38927.1"/>
    </source>
</evidence>
<reference evidence="8 10" key="1">
    <citation type="submission" date="2015-11" db="EMBL/GenBank/DDBJ databases">
        <title>Complete Genome Sequence of Kocuria flava strain HO-9041.</title>
        <authorList>
            <person name="Zhou M."/>
            <person name="Dai J."/>
        </authorList>
    </citation>
    <scope>NUCLEOTIDE SEQUENCE [LARGE SCALE GENOMIC DNA]</scope>
    <source>
        <strain evidence="8 10">HO-9041</strain>
    </source>
</reference>
<dbReference type="EMBL" id="CP013254">
    <property type="protein sequence ID" value="ALU38927.1"/>
    <property type="molecule type" value="Genomic_DNA"/>
</dbReference>
<feature type="region of interest" description="Disordered" evidence="6">
    <location>
        <begin position="318"/>
        <end position="356"/>
    </location>
</feature>
<keyword evidence="3 7" id="KW-0812">Transmembrane</keyword>
<sequence>MATRAGTAGRDPDSRDKPSSPSEITKSSWSYLLRRSFHEFGRDQCTDSAAVMTFFAVLSVFPGMLTVVSLLGVVGQAEATTATILRLLDEFGAPDGAVAVLEGPIHELADFSSAGLALAASLVGALWTASGYVRAFARAMNRIYEVEEGRPIWKLYPMMIGVTVSLVILVVAMMLMLLLSGPIAARLGAVVGLSESALQLWNTLRVPVLLGLLTFMIAVLYYATPNIHQPKFRWLSPGSLLAIVVMIAATAGFNVYVSHFSNYNATYGAIGGVLVLLLWLWIMNIVLLAGAEFNAEIERARELQAGITAEGTLRLPPRDVRASRRLQDKEQDLVDEGRRLRENHAHAETAPAEAPR</sequence>
<feature type="compositionally biased region" description="Basic and acidic residues" evidence="6">
    <location>
        <begin position="318"/>
        <end position="347"/>
    </location>
</feature>
<dbReference type="Proteomes" id="UP000057181">
    <property type="component" value="Chromosome"/>
</dbReference>
<evidence type="ECO:0000256" key="5">
    <source>
        <dbReference type="ARBA" id="ARBA00023136"/>
    </source>
</evidence>
<feature type="region of interest" description="Disordered" evidence="6">
    <location>
        <begin position="1"/>
        <end position="24"/>
    </location>
</feature>
<evidence type="ECO:0000313" key="11">
    <source>
        <dbReference type="Proteomes" id="UP000321155"/>
    </source>
</evidence>
<dbReference type="KEGG" id="kfv:AS188_03265"/>
<keyword evidence="5 7" id="KW-0472">Membrane</keyword>
<dbReference type="NCBIfam" id="TIGR00765">
    <property type="entry name" value="yihY_not_rbn"/>
    <property type="match status" value="1"/>
</dbReference>
<keyword evidence="2" id="KW-1003">Cell membrane</keyword>
<dbReference type="InterPro" id="IPR017039">
    <property type="entry name" value="Virul_fac_BrkB"/>
</dbReference>
<evidence type="ECO:0000256" key="6">
    <source>
        <dbReference type="SAM" id="MobiDB-lite"/>
    </source>
</evidence>
<evidence type="ECO:0000256" key="4">
    <source>
        <dbReference type="ARBA" id="ARBA00022989"/>
    </source>
</evidence>
<proteinExistence type="predicted"/>
<evidence type="ECO:0000313" key="9">
    <source>
        <dbReference type="EMBL" id="GEO91126.1"/>
    </source>
</evidence>
<dbReference type="GO" id="GO:0005886">
    <property type="term" value="C:plasma membrane"/>
    <property type="evidence" value="ECO:0007669"/>
    <property type="project" value="UniProtKB-SubCell"/>
</dbReference>
<feature type="transmembrane region" description="Helical" evidence="7">
    <location>
        <begin position="116"/>
        <end position="137"/>
    </location>
</feature>